<organism evidence="2 3">
    <name type="scientific">Eumeta variegata</name>
    <name type="common">Bagworm moth</name>
    <name type="synonym">Eumeta japonica</name>
    <dbReference type="NCBI Taxonomy" id="151549"/>
    <lineage>
        <taxon>Eukaryota</taxon>
        <taxon>Metazoa</taxon>
        <taxon>Ecdysozoa</taxon>
        <taxon>Arthropoda</taxon>
        <taxon>Hexapoda</taxon>
        <taxon>Insecta</taxon>
        <taxon>Pterygota</taxon>
        <taxon>Neoptera</taxon>
        <taxon>Endopterygota</taxon>
        <taxon>Lepidoptera</taxon>
        <taxon>Glossata</taxon>
        <taxon>Ditrysia</taxon>
        <taxon>Tineoidea</taxon>
        <taxon>Psychidae</taxon>
        <taxon>Oiketicinae</taxon>
        <taxon>Eumeta</taxon>
    </lineage>
</organism>
<accession>A0A4C1SYE6</accession>
<protein>
    <submittedName>
        <fullName evidence="2">Uncharacterized protein</fullName>
    </submittedName>
</protein>
<evidence type="ECO:0000256" key="1">
    <source>
        <dbReference type="SAM" id="MobiDB-lite"/>
    </source>
</evidence>
<dbReference type="AlphaFoldDB" id="A0A4C1SYE6"/>
<comment type="caution">
    <text evidence="2">The sequence shown here is derived from an EMBL/GenBank/DDBJ whole genome shotgun (WGS) entry which is preliminary data.</text>
</comment>
<feature type="compositionally biased region" description="Polar residues" evidence="1">
    <location>
        <begin position="190"/>
        <end position="202"/>
    </location>
</feature>
<feature type="compositionally biased region" description="Basic residues" evidence="1">
    <location>
        <begin position="56"/>
        <end position="66"/>
    </location>
</feature>
<proteinExistence type="predicted"/>
<feature type="region of interest" description="Disordered" evidence="1">
    <location>
        <begin position="41"/>
        <end position="77"/>
    </location>
</feature>
<dbReference type="Proteomes" id="UP000299102">
    <property type="component" value="Unassembled WGS sequence"/>
</dbReference>
<name>A0A4C1SYE6_EUMVA</name>
<keyword evidence="3" id="KW-1185">Reference proteome</keyword>
<feature type="compositionally biased region" description="Basic and acidic residues" evidence="1">
    <location>
        <begin position="46"/>
        <end position="55"/>
    </location>
</feature>
<gene>
    <name evidence="2" type="ORF">EVAR_4396_1</name>
</gene>
<sequence length="202" mass="22075">MKQPQRSNTDKVCVELLRNKVLTVRFTRHICRSAVTPLGGAGHLPKYPERGTEPRRTRRAARRARSARGISERNDATEKDRTAIGCLGVSTNYPPADSPTWTQNVFLLYKDLVVNSNFVPDLDSPWLVLNIDPISGPRFCSPRFDSDTATGHGSHLYEAGTNASSKFGLSKDHARAGAPSAATPAATRAQTKQFGNKATNID</sequence>
<dbReference type="EMBL" id="BGZK01000024">
    <property type="protein sequence ID" value="GBP06954.1"/>
    <property type="molecule type" value="Genomic_DNA"/>
</dbReference>
<reference evidence="2 3" key="1">
    <citation type="journal article" date="2019" name="Commun. Biol.">
        <title>The bagworm genome reveals a unique fibroin gene that provides high tensile strength.</title>
        <authorList>
            <person name="Kono N."/>
            <person name="Nakamura H."/>
            <person name="Ohtoshi R."/>
            <person name="Tomita M."/>
            <person name="Numata K."/>
            <person name="Arakawa K."/>
        </authorList>
    </citation>
    <scope>NUCLEOTIDE SEQUENCE [LARGE SCALE GENOMIC DNA]</scope>
</reference>
<feature type="compositionally biased region" description="Low complexity" evidence="1">
    <location>
        <begin position="176"/>
        <end position="189"/>
    </location>
</feature>
<evidence type="ECO:0000313" key="2">
    <source>
        <dbReference type="EMBL" id="GBP06954.1"/>
    </source>
</evidence>
<feature type="region of interest" description="Disordered" evidence="1">
    <location>
        <begin position="168"/>
        <end position="202"/>
    </location>
</feature>
<evidence type="ECO:0000313" key="3">
    <source>
        <dbReference type="Proteomes" id="UP000299102"/>
    </source>
</evidence>